<name>A0A0R3U4S2_MESCO</name>
<sequence length="319" mass="35334">MTKNKPHNKKFLCVLLKIIEPSLIPFCGPAEADGSPATQEWRVISRFADCLSHAILKDSICHQSLCASLPPPKEATPSESAKHSDKCQRSRPSPPRTISFTCTSGRPRVPKSDSQSSTSYAIGPPPTNRDFPSFTPNVSSTFLDVKDTTSHGALLKPTTSFIAVIEGYAEDTVSEVMQEATEAAARRMRYIRRLVDSVMRSLEAKSCFSRFNKSKLNALRSPGEDICVRFSVLCFVSPCYRQTRPTISRSGASTAVCDPHAEPHQRKPTYAKRLRLFASSLTSRLVLDALQQLRRVQAHNSNVECRELPWSSPSPQSHS</sequence>
<gene>
    <name evidence="2" type="ORF">MCOS_LOCUS1663</name>
</gene>
<dbReference type="EMBL" id="UXSR01000222">
    <property type="protein sequence ID" value="VDD75660.1"/>
    <property type="molecule type" value="Genomic_DNA"/>
</dbReference>
<dbReference type="Proteomes" id="UP000267029">
    <property type="component" value="Unassembled WGS sequence"/>
</dbReference>
<proteinExistence type="predicted"/>
<evidence type="ECO:0000313" key="2">
    <source>
        <dbReference type="EMBL" id="VDD75660.1"/>
    </source>
</evidence>
<evidence type="ECO:0000256" key="1">
    <source>
        <dbReference type="SAM" id="MobiDB-lite"/>
    </source>
</evidence>
<feature type="region of interest" description="Disordered" evidence="1">
    <location>
        <begin position="71"/>
        <end position="133"/>
    </location>
</feature>
<dbReference type="AlphaFoldDB" id="A0A0R3U4S2"/>
<protein>
    <submittedName>
        <fullName evidence="2">Uncharacterized protein</fullName>
    </submittedName>
</protein>
<accession>A0A0R3U4S2</accession>
<organism evidence="2 3">
    <name type="scientific">Mesocestoides corti</name>
    <name type="common">Flatworm</name>
    <dbReference type="NCBI Taxonomy" id="53468"/>
    <lineage>
        <taxon>Eukaryota</taxon>
        <taxon>Metazoa</taxon>
        <taxon>Spiralia</taxon>
        <taxon>Lophotrochozoa</taxon>
        <taxon>Platyhelminthes</taxon>
        <taxon>Cestoda</taxon>
        <taxon>Eucestoda</taxon>
        <taxon>Cyclophyllidea</taxon>
        <taxon>Mesocestoididae</taxon>
        <taxon>Mesocestoides</taxon>
    </lineage>
</organism>
<evidence type="ECO:0000313" key="3">
    <source>
        <dbReference type="Proteomes" id="UP000267029"/>
    </source>
</evidence>
<reference evidence="2 3" key="1">
    <citation type="submission" date="2018-10" db="EMBL/GenBank/DDBJ databases">
        <authorList>
            <consortium name="Pathogen Informatics"/>
        </authorList>
    </citation>
    <scope>NUCLEOTIDE SEQUENCE [LARGE SCALE GENOMIC DNA]</scope>
</reference>
<keyword evidence="3" id="KW-1185">Reference proteome</keyword>